<evidence type="ECO:0000313" key="3">
    <source>
        <dbReference type="Proteomes" id="UP000636800"/>
    </source>
</evidence>
<dbReference type="AlphaFoldDB" id="A0A835SFN4"/>
<protein>
    <submittedName>
        <fullName evidence="2">Uncharacterized protein</fullName>
    </submittedName>
</protein>
<proteinExistence type="predicted"/>
<reference evidence="3 4" key="1">
    <citation type="journal article" date="2020" name="Nat. Food">
        <title>A phased Vanilla planifolia genome enables genetic improvement of flavour and production.</title>
        <authorList>
            <person name="Hasing T."/>
            <person name="Tang H."/>
            <person name="Brym M."/>
            <person name="Khazi F."/>
            <person name="Huang T."/>
            <person name="Chambers A.H."/>
        </authorList>
    </citation>
    <scope>NUCLEOTIDE SEQUENCE [LARGE SCALE GENOMIC DNA]</scope>
    <source>
        <tissue evidence="2">Leaf</tissue>
    </source>
</reference>
<evidence type="ECO:0000313" key="2">
    <source>
        <dbReference type="EMBL" id="KAG0502863.1"/>
    </source>
</evidence>
<dbReference type="Proteomes" id="UP000639772">
    <property type="component" value="Chromosome 1"/>
</dbReference>
<accession>A0A835SFN4</accession>
<keyword evidence="3" id="KW-1185">Reference proteome</keyword>
<name>A0A835SFN4_VANPL</name>
<dbReference type="Proteomes" id="UP000636800">
    <property type="component" value="Chromosome 1"/>
</dbReference>
<evidence type="ECO:0000313" key="4">
    <source>
        <dbReference type="Proteomes" id="UP000639772"/>
    </source>
</evidence>
<sequence length="94" mass="10491">METRDTWRAEAAALATGQAITVLQNLSKTKKGGRSGPMSNTDRFESDIQVMMILSRLKQFMHGPTCQGNHVSRLRILDSYDANQIELSYTSANE</sequence>
<evidence type="ECO:0000313" key="1">
    <source>
        <dbReference type="EMBL" id="KAG0498610.1"/>
    </source>
</evidence>
<comment type="caution">
    <text evidence="2">The sequence shown here is derived from an EMBL/GenBank/DDBJ whole genome shotgun (WGS) entry which is preliminary data.</text>
</comment>
<dbReference type="EMBL" id="JADCNL010000001">
    <property type="protein sequence ID" value="KAG0498610.1"/>
    <property type="molecule type" value="Genomic_DNA"/>
</dbReference>
<dbReference type="EMBL" id="JADCNM010000001">
    <property type="protein sequence ID" value="KAG0502863.1"/>
    <property type="molecule type" value="Genomic_DNA"/>
</dbReference>
<gene>
    <name evidence="2" type="ORF">HPP92_002935</name>
    <name evidence="1" type="ORF">HPP92_003301</name>
</gene>
<organism evidence="2 4">
    <name type="scientific">Vanilla planifolia</name>
    <name type="common">Vanilla</name>
    <dbReference type="NCBI Taxonomy" id="51239"/>
    <lineage>
        <taxon>Eukaryota</taxon>
        <taxon>Viridiplantae</taxon>
        <taxon>Streptophyta</taxon>
        <taxon>Embryophyta</taxon>
        <taxon>Tracheophyta</taxon>
        <taxon>Spermatophyta</taxon>
        <taxon>Magnoliopsida</taxon>
        <taxon>Liliopsida</taxon>
        <taxon>Asparagales</taxon>
        <taxon>Orchidaceae</taxon>
        <taxon>Vanilloideae</taxon>
        <taxon>Vanilleae</taxon>
        <taxon>Vanilla</taxon>
    </lineage>
</organism>